<gene>
    <name evidence="1" type="ORF">F383_02508</name>
</gene>
<name>A0A0B0PKV9_GOSAR</name>
<keyword evidence="2" id="KW-1185">Reference proteome</keyword>
<accession>A0A0B0PKV9</accession>
<organism evidence="1 2">
    <name type="scientific">Gossypium arboreum</name>
    <name type="common">Tree cotton</name>
    <name type="synonym">Gossypium nanking</name>
    <dbReference type="NCBI Taxonomy" id="29729"/>
    <lineage>
        <taxon>Eukaryota</taxon>
        <taxon>Viridiplantae</taxon>
        <taxon>Streptophyta</taxon>
        <taxon>Embryophyta</taxon>
        <taxon>Tracheophyta</taxon>
        <taxon>Spermatophyta</taxon>
        <taxon>Magnoliopsida</taxon>
        <taxon>eudicotyledons</taxon>
        <taxon>Gunneridae</taxon>
        <taxon>Pentapetalae</taxon>
        <taxon>rosids</taxon>
        <taxon>malvids</taxon>
        <taxon>Malvales</taxon>
        <taxon>Malvaceae</taxon>
        <taxon>Malvoideae</taxon>
        <taxon>Gossypium</taxon>
    </lineage>
</organism>
<protein>
    <submittedName>
        <fullName evidence="1">Uncharacterized protein</fullName>
    </submittedName>
</protein>
<dbReference type="AlphaFoldDB" id="A0A0B0PKV9"/>
<sequence length="48" mass="5786">MEFFPPRKSKNRFLCPMQPLYAPLRWLFADVVSEDVAYKLIFFSTKWA</sequence>
<dbReference type="Proteomes" id="UP000032142">
    <property type="component" value="Unassembled WGS sequence"/>
</dbReference>
<evidence type="ECO:0000313" key="1">
    <source>
        <dbReference type="EMBL" id="KHG25630.1"/>
    </source>
</evidence>
<evidence type="ECO:0000313" key="2">
    <source>
        <dbReference type="Proteomes" id="UP000032142"/>
    </source>
</evidence>
<dbReference type="EMBL" id="KN433162">
    <property type="protein sequence ID" value="KHG25630.1"/>
    <property type="molecule type" value="Genomic_DNA"/>
</dbReference>
<reference evidence="2" key="1">
    <citation type="submission" date="2014-09" db="EMBL/GenBank/DDBJ databases">
        <authorList>
            <person name="Mudge J."/>
            <person name="Ramaraj T."/>
            <person name="Lindquist I.E."/>
            <person name="Bharti A.K."/>
            <person name="Sundararajan A."/>
            <person name="Cameron C.T."/>
            <person name="Woodward J.E."/>
            <person name="May G.D."/>
            <person name="Brubaker C."/>
            <person name="Broadhvest J."/>
            <person name="Wilkins T.A."/>
        </authorList>
    </citation>
    <scope>NUCLEOTIDE SEQUENCE</scope>
    <source>
        <strain evidence="2">cv. AKA8401</strain>
    </source>
</reference>
<proteinExistence type="predicted"/>